<proteinExistence type="predicted"/>
<keyword evidence="3" id="KW-1185">Reference proteome</keyword>
<dbReference type="InterPro" id="IPR036866">
    <property type="entry name" value="RibonucZ/Hydroxyglut_hydro"/>
</dbReference>
<dbReference type="Proteomes" id="UP000066284">
    <property type="component" value="Chromosome 1"/>
</dbReference>
<dbReference type="SMART" id="SM00849">
    <property type="entry name" value="Lactamase_B"/>
    <property type="match status" value="1"/>
</dbReference>
<keyword evidence="2" id="KW-0378">Hydrolase</keyword>
<dbReference type="EMBL" id="LN885086">
    <property type="protein sequence ID" value="CUQ66189.1"/>
    <property type="molecule type" value="Genomic_DNA"/>
</dbReference>
<dbReference type="KEGG" id="nio:NITINOP_1214"/>
<dbReference type="Gene3D" id="3.60.15.10">
    <property type="entry name" value="Ribonuclease Z/Hydroxyacylglutathione hydrolase-like"/>
    <property type="match status" value="1"/>
</dbReference>
<gene>
    <name evidence="2" type="ORF">NITINOP_1214</name>
</gene>
<reference evidence="3" key="1">
    <citation type="submission" date="2015-09" db="EMBL/GenBank/DDBJ databases">
        <authorList>
            <person name="Daims H."/>
        </authorList>
    </citation>
    <scope>NUCLEOTIDE SEQUENCE [LARGE SCALE GENOMIC DNA]</scope>
</reference>
<dbReference type="GO" id="GO:0042781">
    <property type="term" value="F:3'-tRNA processing endoribonuclease activity"/>
    <property type="evidence" value="ECO:0007669"/>
    <property type="project" value="UniProtKB-EC"/>
</dbReference>
<dbReference type="Pfam" id="PF12706">
    <property type="entry name" value="Lactamase_B_2"/>
    <property type="match status" value="1"/>
</dbReference>
<protein>
    <submittedName>
        <fullName evidence="2">Putative Ribonuclease Z</fullName>
        <ecNumber evidence="2">3.1.26.11</ecNumber>
    </submittedName>
</protein>
<name>A0A0S4KS85_9BACT</name>
<dbReference type="STRING" id="1715989.NITINOP_1214"/>
<evidence type="ECO:0000313" key="2">
    <source>
        <dbReference type="EMBL" id="CUQ66189.1"/>
    </source>
</evidence>
<organism evidence="2 3">
    <name type="scientific">Candidatus Nitrospira inopinata</name>
    <dbReference type="NCBI Taxonomy" id="1715989"/>
    <lineage>
        <taxon>Bacteria</taxon>
        <taxon>Pseudomonadati</taxon>
        <taxon>Nitrospirota</taxon>
        <taxon>Nitrospiria</taxon>
        <taxon>Nitrospirales</taxon>
        <taxon>Nitrospiraceae</taxon>
        <taxon>Nitrospira</taxon>
    </lineage>
</organism>
<feature type="domain" description="Metallo-beta-lactamase" evidence="1">
    <location>
        <begin position="17"/>
        <end position="218"/>
    </location>
</feature>
<dbReference type="EC" id="3.1.26.11" evidence="2"/>
<accession>A0A0S4KS85</accession>
<dbReference type="PANTHER" id="PTHR46018:SF2">
    <property type="entry name" value="ZINC PHOSPHODIESTERASE ELAC PROTEIN 1"/>
    <property type="match status" value="1"/>
</dbReference>
<evidence type="ECO:0000259" key="1">
    <source>
        <dbReference type="SMART" id="SM00849"/>
    </source>
</evidence>
<dbReference type="AlphaFoldDB" id="A0A0S4KS85"/>
<dbReference type="InterPro" id="IPR001279">
    <property type="entry name" value="Metallo-B-lactamas"/>
</dbReference>
<sequence>MRLTILGSGTNVHPARAAAGYLVRTDQTILLDFGPRTLMNLIKTGMDRHRVTHVLFSHLHADHFSDFITFFFDALIYTKHEGGHRPDLTLIGPRGTKRLIQGIMATFPSFSNPPFRVYIKEVEGRSFRIGDTLVIPKPVVHVPDLNCVGYRLEYRNKTLVYSGDAQYCDSLVRLCRDADLAVLDCSFPANRPGPVHMHAGECGRVAREAGVDRLVLSHFYPVADREDVTGQAAEEYGGRIRKGKDLLTIQI</sequence>
<dbReference type="SUPFAM" id="SSF56281">
    <property type="entry name" value="Metallo-hydrolase/oxidoreductase"/>
    <property type="match status" value="1"/>
</dbReference>
<dbReference type="CDD" id="cd16272">
    <property type="entry name" value="RNaseZ_MBL-fold"/>
    <property type="match status" value="1"/>
</dbReference>
<evidence type="ECO:0000313" key="3">
    <source>
        <dbReference type="Proteomes" id="UP000066284"/>
    </source>
</evidence>
<dbReference type="RefSeq" id="WP_062484073.1">
    <property type="nucleotide sequence ID" value="NZ_LN885086.1"/>
</dbReference>
<dbReference type="PANTHER" id="PTHR46018">
    <property type="entry name" value="ZINC PHOSPHODIESTERASE ELAC PROTEIN 1"/>
    <property type="match status" value="1"/>
</dbReference>
<dbReference type="OrthoDB" id="9800940at2"/>